<dbReference type="Gene3D" id="3.40.190.10">
    <property type="entry name" value="Periplasmic binding protein-like II"/>
    <property type="match status" value="2"/>
</dbReference>
<dbReference type="CDD" id="cd13565">
    <property type="entry name" value="PBP2_PstS"/>
    <property type="match status" value="1"/>
</dbReference>
<dbReference type="InterPro" id="IPR024370">
    <property type="entry name" value="PBP_domain"/>
</dbReference>
<dbReference type="SUPFAM" id="SSF53850">
    <property type="entry name" value="Periplasmic binding protein-like II"/>
    <property type="match status" value="1"/>
</dbReference>
<sequence length="555" mass="57222">MNARPSLRTWHPARIAVALVGVVLLIVGVFGGLAPAQAAGSTCAPSTGGVCAPIKGEGSTWSANALQQWIRNVYANYQWTITYSESGSTQGRNSFANGTAHYGVSEIPYGIANSNEADTPPNRGFAYMPIVAGGTAFMYNLQIGGKRVTNLRLSGEVLAMIFTGEITVWNDPAILADNPALALPAIPIVPVVRSDGSGTSAQFTIWMRQQHPAIWDAYCGKVGRPFVNGHCGVTSNYPTVAGSGFVSKSGANGVAGYVAQGAAVGSITFVEYSYALNSGFPVVKMLNSAGYYTEPTASNVAVALLRAVINNDPSSQNYLTQDLTNVYADTDPRNYPLSSYSYIILPTKVESGFTEDNGRTLSAFTSYFLCEGQQQAETLGYSPLPVNLVKGGQTRIQLIPGRDPAITDFTIASCNNPTLDPSDPNGNALAKAAPFPADCDRKGPVQCTTGTGGAKGTDTATGGSAGADAGPADAGGAGETGESVDEDTIATGGALTLVNASPQSLPASRPGPLPALGTLSAGAGVLAAAMLPPLLGRRGRRTMLPPTIAASGGRR</sequence>
<evidence type="ECO:0000313" key="5">
    <source>
        <dbReference type="Proteomes" id="UP001244427"/>
    </source>
</evidence>
<accession>A0AAW8F0Y8</accession>
<evidence type="ECO:0000256" key="2">
    <source>
        <dbReference type="SAM" id="MobiDB-lite"/>
    </source>
</evidence>
<reference evidence="4 5" key="1">
    <citation type="submission" date="2023-07" db="EMBL/GenBank/DDBJ databases">
        <title>Comparative genomics of wheat-associated soil bacteria to identify genetic determinants of phenazine resistance.</title>
        <authorList>
            <person name="Mouncey N."/>
        </authorList>
    </citation>
    <scope>NUCLEOTIDE SEQUENCE [LARGE SCALE GENOMIC DNA]</scope>
    <source>
        <strain evidence="4 5">W4I9-1</strain>
    </source>
</reference>
<dbReference type="RefSeq" id="WP_307296731.1">
    <property type="nucleotide sequence ID" value="NZ_JAUSXV010000001.1"/>
</dbReference>
<organism evidence="4 5">
    <name type="scientific">Microbacterium natoriense</name>
    <dbReference type="NCBI Taxonomy" id="284570"/>
    <lineage>
        <taxon>Bacteria</taxon>
        <taxon>Bacillati</taxon>
        <taxon>Actinomycetota</taxon>
        <taxon>Actinomycetes</taxon>
        <taxon>Micrococcales</taxon>
        <taxon>Microbacteriaceae</taxon>
        <taxon>Microbacterium</taxon>
    </lineage>
</organism>
<proteinExistence type="inferred from homology"/>
<feature type="compositionally biased region" description="Low complexity" evidence="2">
    <location>
        <begin position="456"/>
        <end position="472"/>
    </location>
</feature>
<dbReference type="Pfam" id="PF12849">
    <property type="entry name" value="PBP_like_2"/>
    <property type="match status" value="1"/>
</dbReference>
<evidence type="ECO:0000313" key="4">
    <source>
        <dbReference type="EMBL" id="MDQ0648227.1"/>
    </source>
</evidence>
<dbReference type="Proteomes" id="UP001244427">
    <property type="component" value="Unassembled WGS sequence"/>
</dbReference>
<comment type="similarity">
    <text evidence="1">Belongs to the PstS family.</text>
</comment>
<dbReference type="PANTHER" id="PTHR42996:SF1">
    <property type="entry name" value="PHOSPHATE-BINDING PROTEIN PSTS"/>
    <property type="match status" value="1"/>
</dbReference>
<dbReference type="AlphaFoldDB" id="A0AAW8F0Y8"/>
<gene>
    <name evidence="4" type="ORF">QFZ53_002423</name>
</gene>
<feature type="domain" description="PBP" evidence="3">
    <location>
        <begin position="53"/>
        <end position="370"/>
    </location>
</feature>
<evidence type="ECO:0000259" key="3">
    <source>
        <dbReference type="Pfam" id="PF12849"/>
    </source>
</evidence>
<comment type="caution">
    <text evidence="4">The sequence shown here is derived from an EMBL/GenBank/DDBJ whole genome shotgun (WGS) entry which is preliminary data.</text>
</comment>
<dbReference type="PANTHER" id="PTHR42996">
    <property type="entry name" value="PHOSPHATE-BINDING PROTEIN PSTS"/>
    <property type="match status" value="1"/>
</dbReference>
<keyword evidence="5" id="KW-1185">Reference proteome</keyword>
<dbReference type="InterPro" id="IPR050962">
    <property type="entry name" value="Phosphate-bind_PstS"/>
</dbReference>
<name>A0AAW8F0Y8_9MICO</name>
<protein>
    <submittedName>
        <fullName evidence="4">Phosphate ABC transporter phosphate-binding protein</fullName>
    </submittedName>
</protein>
<feature type="region of interest" description="Disordered" evidence="2">
    <location>
        <begin position="449"/>
        <end position="484"/>
    </location>
</feature>
<dbReference type="EMBL" id="JAUSXV010000001">
    <property type="protein sequence ID" value="MDQ0648227.1"/>
    <property type="molecule type" value="Genomic_DNA"/>
</dbReference>
<evidence type="ECO:0000256" key="1">
    <source>
        <dbReference type="ARBA" id="ARBA00008725"/>
    </source>
</evidence>